<dbReference type="OrthoDB" id="193257at2"/>
<dbReference type="EMBL" id="QAON01000013">
    <property type="protein sequence ID" value="PTQ88254.1"/>
    <property type="molecule type" value="Genomic_DNA"/>
</dbReference>
<sequence length="221" mass="22824">MRSIIVAALTGSLVLSGCTTNPYTGDKQASKAAWGAAIGAISGAAIGAATGDNKKDRRERALKGAAIGGVVGGGVGAYMDVQEKKLRERLQGSGVGVQKNADGSINLIMPGNITFPTAQSSIKPDFYETLNSVALVLKEYNKTSITVAGFTDNVGKDDYNLKLSQDRANAVAGYLASQGVAGSRINAVGLGKAQPVADNSTENGRAQNRRVEIKINPPESV</sequence>
<dbReference type="PROSITE" id="PS51123">
    <property type="entry name" value="OMPA_2"/>
    <property type="match status" value="1"/>
</dbReference>
<dbReference type="Pfam" id="PF13441">
    <property type="entry name" value="Gly-zipper_YMGG"/>
    <property type="match status" value="1"/>
</dbReference>
<dbReference type="PROSITE" id="PS51257">
    <property type="entry name" value="PROKAR_LIPOPROTEIN"/>
    <property type="match status" value="1"/>
</dbReference>
<reference evidence="6 7" key="1">
    <citation type="submission" date="2018-04" db="EMBL/GenBank/DDBJ databases">
        <title>Genomic Encyclopedia of Archaeal and Bacterial Type Strains, Phase II (KMG-II): from individual species to whole genera.</title>
        <authorList>
            <person name="Goeker M."/>
        </authorList>
    </citation>
    <scope>NUCLEOTIDE SEQUENCE [LARGE SCALE GENOMIC DNA]</scope>
    <source>
        <strain evidence="6 7">DSM 5822</strain>
    </source>
</reference>
<dbReference type="RefSeq" id="WP_107866365.1">
    <property type="nucleotide sequence ID" value="NZ_QAON01000013.1"/>
</dbReference>
<dbReference type="Proteomes" id="UP000244223">
    <property type="component" value="Unassembled WGS sequence"/>
</dbReference>
<evidence type="ECO:0000256" key="4">
    <source>
        <dbReference type="PROSITE-ProRule" id="PRU00473"/>
    </source>
</evidence>
<dbReference type="PRINTS" id="PR01023">
    <property type="entry name" value="NAFLGMOTY"/>
</dbReference>
<gene>
    <name evidence="6" type="ORF">C8N29_11320</name>
</gene>
<dbReference type="Gene3D" id="3.30.1330.60">
    <property type="entry name" value="OmpA-like domain"/>
    <property type="match status" value="1"/>
</dbReference>
<keyword evidence="2 4" id="KW-0472">Membrane</keyword>
<dbReference type="GO" id="GO:0009279">
    <property type="term" value="C:cell outer membrane"/>
    <property type="evidence" value="ECO:0007669"/>
    <property type="project" value="UniProtKB-SubCell"/>
</dbReference>
<dbReference type="InterPro" id="IPR036737">
    <property type="entry name" value="OmpA-like_sf"/>
</dbReference>
<dbReference type="InterPro" id="IPR006690">
    <property type="entry name" value="OMPA-like_CS"/>
</dbReference>
<dbReference type="PRINTS" id="PR01021">
    <property type="entry name" value="OMPADOMAIN"/>
</dbReference>
<dbReference type="InterPro" id="IPR027367">
    <property type="entry name" value="Gly-zipper_YMGG"/>
</dbReference>
<dbReference type="InterPro" id="IPR006664">
    <property type="entry name" value="OMP_bac"/>
</dbReference>
<evidence type="ECO:0000259" key="5">
    <source>
        <dbReference type="PROSITE" id="PS51123"/>
    </source>
</evidence>
<protein>
    <submittedName>
        <fullName evidence="6">Outer membrane protein OmpA-like peptidoglycan-associated protein</fullName>
    </submittedName>
</protein>
<proteinExistence type="predicted"/>
<dbReference type="PANTHER" id="PTHR30329:SF21">
    <property type="entry name" value="LIPOPROTEIN YIAD-RELATED"/>
    <property type="match status" value="1"/>
</dbReference>
<feature type="domain" description="OmpA-like" evidence="5">
    <location>
        <begin position="102"/>
        <end position="219"/>
    </location>
</feature>
<dbReference type="InterPro" id="IPR006665">
    <property type="entry name" value="OmpA-like"/>
</dbReference>
<dbReference type="PROSITE" id="PS01068">
    <property type="entry name" value="OMPA_1"/>
    <property type="match status" value="1"/>
</dbReference>
<evidence type="ECO:0000256" key="1">
    <source>
        <dbReference type="ARBA" id="ARBA00004442"/>
    </source>
</evidence>
<dbReference type="PANTHER" id="PTHR30329">
    <property type="entry name" value="STATOR ELEMENT OF FLAGELLAR MOTOR COMPLEX"/>
    <property type="match status" value="1"/>
</dbReference>
<dbReference type="Pfam" id="PF00691">
    <property type="entry name" value="OmpA"/>
    <property type="match status" value="1"/>
</dbReference>
<accession>A0A2T5IWI7</accession>
<comment type="caution">
    <text evidence="6">The sequence shown here is derived from an EMBL/GenBank/DDBJ whole genome shotgun (WGS) entry which is preliminary data.</text>
</comment>
<evidence type="ECO:0000313" key="6">
    <source>
        <dbReference type="EMBL" id="PTQ88254.1"/>
    </source>
</evidence>
<dbReference type="InterPro" id="IPR050330">
    <property type="entry name" value="Bact_OuterMem_StrucFunc"/>
</dbReference>
<name>A0A2T5IWI7_9GAMM</name>
<dbReference type="AlphaFoldDB" id="A0A2T5IWI7"/>
<organism evidence="6 7">
    <name type="scientific">Agitococcus lubricus</name>
    <dbReference type="NCBI Taxonomy" id="1077255"/>
    <lineage>
        <taxon>Bacteria</taxon>
        <taxon>Pseudomonadati</taxon>
        <taxon>Pseudomonadota</taxon>
        <taxon>Gammaproteobacteria</taxon>
        <taxon>Moraxellales</taxon>
        <taxon>Moraxellaceae</taxon>
        <taxon>Agitococcus</taxon>
    </lineage>
</organism>
<keyword evidence="7" id="KW-1185">Reference proteome</keyword>
<comment type="subcellular location">
    <subcellularLocation>
        <location evidence="1">Cell outer membrane</location>
    </subcellularLocation>
</comment>
<evidence type="ECO:0000256" key="2">
    <source>
        <dbReference type="ARBA" id="ARBA00023136"/>
    </source>
</evidence>
<evidence type="ECO:0000256" key="3">
    <source>
        <dbReference type="ARBA" id="ARBA00023237"/>
    </source>
</evidence>
<keyword evidence="3" id="KW-0998">Cell outer membrane</keyword>
<dbReference type="CDD" id="cd07185">
    <property type="entry name" value="OmpA_C-like"/>
    <property type="match status" value="1"/>
</dbReference>
<evidence type="ECO:0000313" key="7">
    <source>
        <dbReference type="Proteomes" id="UP000244223"/>
    </source>
</evidence>
<dbReference type="SUPFAM" id="SSF103088">
    <property type="entry name" value="OmpA-like"/>
    <property type="match status" value="1"/>
</dbReference>